<evidence type="ECO:0000313" key="3">
    <source>
        <dbReference type="Proteomes" id="UP000476338"/>
    </source>
</evidence>
<sequence>MEAIENLKDIKEIVEINSSFFGLYLIIFIFLAVLLIFLYKMIFKKHKKSRDLTQKDLALKNLKNINYLDAKSSAYKFCMNFVYFLDENNSEKFKILDKKLQIYKYKKEVPNLDEDLKNQMIEMIREIKC</sequence>
<dbReference type="RefSeq" id="WP_154571204.1">
    <property type="nucleotide sequence ID" value="NZ_VWSJ01000031.1"/>
</dbReference>
<keyword evidence="3" id="KW-1185">Reference proteome</keyword>
<accession>A0A6L5WII5</accession>
<evidence type="ECO:0000313" key="2">
    <source>
        <dbReference type="EMBL" id="MSN96949.1"/>
    </source>
</evidence>
<comment type="caution">
    <text evidence="2">The sequence shown here is derived from an EMBL/GenBank/DDBJ whole genome shotgun (WGS) entry which is preliminary data.</text>
</comment>
<protein>
    <recommendedName>
        <fullName evidence="4">DUF4381 domain-containing protein</fullName>
    </recommendedName>
</protein>
<evidence type="ECO:0000256" key="1">
    <source>
        <dbReference type="SAM" id="Phobius"/>
    </source>
</evidence>
<evidence type="ECO:0008006" key="4">
    <source>
        <dbReference type="Google" id="ProtNLM"/>
    </source>
</evidence>
<reference evidence="2 3" key="1">
    <citation type="submission" date="2019-09" db="EMBL/GenBank/DDBJ databases">
        <authorList>
            <person name="Silva M."/>
            <person name="Pereira G."/>
            <person name="Lopes-Da-Costa L."/>
            <person name="Silva E."/>
        </authorList>
    </citation>
    <scope>NUCLEOTIDE SEQUENCE [LARGE SCALE GENOMIC DNA]</scope>
    <source>
        <strain evidence="2 3">FMV-PI01</strain>
    </source>
</reference>
<organism evidence="2 3">
    <name type="scientific">Campylobacter portucalensis</name>
    <dbReference type="NCBI Taxonomy" id="2608384"/>
    <lineage>
        <taxon>Bacteria</taxon>
        <taxon>Pseudomonadati</taxon>
        <taxon>Campylobacterota</taxon>
        <taxon>Epsilonproteobacteria</taxon>
        <taxon>Campylobacterales</taxon>
        <taxon>Campylobacteraceae</taxon>
        <taxon>Campylobacter</taxon>
    </lineage>
</organism>
<reference evidence="2 3" key="2">
    <citation type="submission" date="2020-03" db="EMBL/GenBank/DDBJ databases">
        <title>Campylobacter portucalensis sp. nov., a new species of Campylobacter isolated from the reproductive tract of bulls.</title>
        <authorList>
            <person name="Silva M.F."/>
            <person name="Pereira G."/>
            <person name="Carneiro C."/>
            <person name="Hemphill A."/>
            <person name="Mateus L."/>
            <person name="Lopes-Da-Costa L."/>
            <person name="Silva E."/>
        </authorList>
    </citation>
    <scope>NUCLEOTIDE SEQUENCE [LARGE SCALE GENOMIC DNA]</scope>
    <source>
        <strain evidence="2 3">FMV-PI01</strain>
    </source>
</reference>
<keyword evidence="1" id="KW-1133">Transmembrane helix</keyword>
<keyword evidence="1" id="KW-0812">Transmembrane</keyword>
<dbReference type="EMBL" id="VWSJ01000031">
    <property type="protein sequence ID" value="MSN96949.1"/>
    <property type="molecule type" value="Genomic_DNA"/>
</dbReference>
<keyword evidence="1" id="KW-0472">Membrane</keyword>
<name>A0A6L5WII5_9BACT</name>
<dbReference type="Proteomes" id="UP000476338">
    <property type="component" value="Unassembled WGS sequence"/>
</dbReference>
<dbReference type="AlphaFoldDB" id="A0A6L5WII5"/>
<proteinExistence type="predicted"/>
<gene>
    <name evidence="2" type="ORF">F1B92_07225</name>
</gene>
<feature type="transmembrane region" description="Helical" evidence="1">
    <location>
        <begin position="20"/>
        <end position="39"/>
    </location>
</feature>